<comment type="caution">
    <text evidence="5">The sequence shown here is derived from an EMBL/GenBank/DDBJ whole genome shotgun (WGS) entry which is preliminary data.</text>
</comment>
<dbReference type="SUPFAM" id="SSF50037">
    <property type="entry name" value="C-terminal domain of transcriptional repressors"/>
    <property type="match status" value="1"/>
</dbReference>
<evidence type="ECO:0000256" key="1">
    <source>
        <dbReference type="ARBA" id="ARBA00004496"/>
    </source>
</evidence>
<dbReference type="Gene3D" id="2.30.30.90">
    <property type="match status" value="1"/>
</dbReference>
<dbReference type="InterPro" id="IPR036388">
    <property type="entry name" value="WH-like_DNA-bd_sf"/>
</dbReference>
<dbReference type="InterPro" id="IPR007167">
    <property type="entry name" value="Fe-transptr_FeoA-like"/>
</dbReference>
<accession>A0A2M7S5J4</accession>
<protein>
    <submittedName>
        <fullName evidence="5">DtxR family iron (Metal) dependent repressor</fullName>
    </submittedName>
</protein>
<dbReference type="PANTHER" id="PTHR33238">
    <property type="entry name" value="IRON (METAL) DEPENDENT REPRESSOR, DTXR FAMILY"/>
    <property type="match status" value="1"/>
</dbReference>
<proteinExistence type="predicted"/>
<dbReference type="EMBL" id="PFMR01000301">
    <property type="protein sequence ID" value="PIZ14796.1"/>
    <property type="molecule type" value="Genomic_DNA"/>
</dbReference>
<reference evidence="6" key="1">
    <citation type="submission" date="2017-09" db="EMBL/GenBank/DDBJ databases">
        <title>Depth-based differentiation of microbial function through sediment-hosted aquifers and enrichment of novel symbionts in the deep terrestrial subsurface.</title>
        <authorList>
            <person name="Probst A.J."/>
            <person name="Ladd B."/>
            <person name="Jarett J.K."/>
            <person name="Geller-Mcgrath D.E."/>
            <person name="Sieber C.M.K."/>
            <person name="Emerson J.B."/>
            <person name="Anantharaman K."/>
            <person name="Thomas B.C."/>
            <person name="Malmstrom R."/>
            <person name="Stieglmeier M."/>
            <person name="Klingl A."/>
            <person name="Woyke T."/>
            <person name="Ryan C.M."/>
            <person name="Banfield J.F."/>
        </authorList>
    </citation>
    <scope>NUCLEOTIDE SEQUENCE [LARGE SCALE GENOMIC DNA]</scope>
</reference>
<evidence type="ECO:0000259" key="4">
    <source>
        <dbReference type="SMART" id="SM00899"/>
    </source>
</evidence>
<evidence type="ECO:0000313" key="5">
    <source>
        <dbReference type="EMBL" id="PIZ14796.1"/>
    </source>
</evidence>
<sequence>MISEKAQEVLESIWSIRDEKGEKVTLESLNKKEGDAPIKELLKKKMIEIIEEKVIKLTPEGERGARDAVRRHRLAERLLADVLDVGEHLIHETACQFEHHLHRGIDDNICTLLGHPKLCPHGKQIPSGKCCEGKEPRLIKIVSPLSSLAPGQEGRIAYIQASDQKKLQKMMAMGVLPGQSISLLQSFPSYLFKVGNSQFAVDETIADEIFVRIEDVT</sequence>
<dbReference type="InterPro" id="IPR001367">
    <property type="entry name" value="Fe_dep_repressor"/>
</dbReference>
<dbReference type="PANTHER" id="PTHR33238:SF11">
    <property type="entry name" value="TRANSCRIPTIONAL REGULATOR MNTR"/>
    <property type="match status" value="1"/>
</dbReference>
<dbReference type="Proteomes" id="UP000229307">
    <property type="component" value="Unassembled WGS sequence"/>
</dbReference>
<dbReference type="InterPro" id="IPR050536">
    <property type="entry name" value="DtxR_MntR_Metal-Reg"/>
</dbReference>
<dbReference type="SMART" id="SM00529">
    <property type="entry name" value="HTH_DTXR"/>
    <property type="match status" value="1"/>
</dbReference>
<comment type="subunit">
    <text evidence="2">Homodimer.</text>
</comment>
<dbReference type="InterPro" id="IPR038157">
    <property type="entry name" value="FeoA_core_dom"/>
</dbReference>
<dbReference type="SUPFAM" id="SSF47979">
    <property type="entry name" value="Iron-dependent repressor protein, dimerization domain"/>
    <property type="match status" value="1"/>
</dbReference>
<name>A0A2M7S5J4_9BACT</name>
<dbReference type="Pfam" id="PF04023">
    <property type="entry name" value="FeoA"/>
    <property type="match status" value="1"/>
</dbReference>
<dbReference type="InterPro" id="IPR008988">
    <property type="entry name" value="Transcriptional_repressor_C"/>
</dbReference>
<dbReference type="Gene3D" id="1.10.10.10">
    <property type="entry name" value="Winged helix-like DNA-binding domain superfamily/Winged helix DNA-binding domain"/>
    <property type="match status" value="1"/>
</dbReference>
<dbReference type="GO" id="GO:0005737">
    <property type="term" value="C:cytoplasm"/>
    <property type="evidence" value="ECO:0007669"/>
    <property type="project" value="UniProtKB-SubCell"/>
</dbReference>
<evidence type="ECO:0000256" key="3">
    <source>
        <dbReference type="ARBA" id="ARBA00023004"/>
    </source>
</evidence>
<evidence type="ECO:0000256" key="2">
    <source>
        <dbReference type="ARBA" id="ARBA00011738"/>
    </source>
</evidence>
<dbReference type="GO" id="GO:0046983">
    <property type="term" value="F:protein dimerization activity"/>
    <property type="evidence" value="ECO:0007669"/>
    <property type="project" value="InterPro"/>
</dbReference>
<dbReference type="SMART" id="SM00899">
    <property type="entry name" value="FeoA"/>
    <property type="match status" value="1"/>
</dbReference>
<evidence type="ECO:0000313" key="6">
    <source>
        <dbReference type="Proteomes" id="UP000229307"/>
    </source>
</evidence>
<dbReference type="GO" id="GO:0003700">
    <property type="term" value="F:DNA-binding transcription factor activity"/>
    <property type="evidence" value="ECO:0007669"/>
    <property type="project" value="InterPro"/>
</dbReference>
<keyword evidence="3" id="KW-0408">Iron</keyword>
<dbReference type="Pfam" id="PF02742">
    <property type="entry name" value="Fe_dep_repr_C"/>
    <property type="match status" value="1"/>
</dbReference>
<dbReference type="GO" id="GO:0046914">
    <property type="term" value="F:transition metal ion binding"/>
    <property type="evidence" value="ECO:0007669"/>
    <property type="project" value="InterPro"/>
</dbReference>
<dbReference type="InterPro" id="IPR036421">
    <property type="entry name" value="Fe_dep_repressor_sf"/>
</dbReference>
<dbReference type="AlphaFoldDB" id="A0A2M7S5J4"/>
<organism evidence="5 6">
    <name type="scientific">Candidatus Desantisbacteria bacterium CG_4_10_14_0_8_um_filter_48_22</name>
    <dbReference type="NCBI Taxonomy" id="1974543"/>
    <lineage>
        <taxon>Bacteria</taxon>
        <taxon>Candidatus Desantisiibacteriota</taxon>
    </lineage>
</organism>
<dbReference type="InterPro" id="IPR022689">
    <property type="entry name" value="Iron_dep_repressor"/>
</dbReference>
<gene>
    <name evidence="5" type="ORF">COY52_11050</name>
</gene>
<feature type="domain" description="Ferrous iron transporter FeoA-like" evidence="4">
    <location>
        <begin position="143"/>
        <end position="213"/>
    </location>
</feature>
<comment type="subcellular location">
    <subcellularLocation>
        <location evidence="1">Cytoplasm</location>
    </subcellularLocation>
</comment>